<proteinExistence type="predicted"/>
<dbReference type="RefSeq" id="WP_091093239.1">
    <property type="nucleotide sequence ID" value="NZ_FNRD01000015.1"/>
</dbReference>
<dbReference type="NCBIfam" id="TIGR03780">
    <property type="entry name" value="Bac_Flav_CT_N"/>
    <property type="match status" value="1"/>
</dbReference>
<dbReference type="Proteomes" id="UP000198951">
    <property type="component" value="Unassembled WGS sequence"/>
</dbReference>
<feature type="chain" id="PRO_5011708190" evidence="1">
    <location>
        <begin position="22"/>
        <end position="281"/>
    </location>
</feature>
<dbReference type="OrthoDB" id="1038500at2"/>
<dbReference type="AlphaFoldDB" id="A0A1H4FWL3"/>
<keyword evidence="1" id="KW-0732">Signal</keyword>
<feature type="signal peptide" evidence="1">
    <location>
        <begin position="1"/>
        <end position="21"/>
    </location>
</feature>
<evidence type="ECO:0000313" key="3">
    <source>
        <dbReference type="Proteomes" id="UP000198951"/>
    </source>
</evidence>
<dbReference type="EMBL" id="FNRD01000015">
    <property type="protein sequence ID" value="SEB01726.1"/>
    <property type="molecule type" value="Genomic_DNA"/>
</dbReference>
<accession>A0A1H4FWL3</accession>
<sequence length="281" mass="31975">MKKINVLLVAFLWMFSNGALAQQTEGNYFEEVVSDSLFIGYSKTTTIVFPYTIKTVDRGSQDVLVQKAKGLENVLHIKAAQQGFISTNLTVITSDAKLYSFVVNYDDESPQLNLSLHTTKAESPEMYFSAEGANEEEVEKYSKVAFYNGNKISGAKKKKDEIKFQLNGIFIRDDVLYYRTRVLNGSKINYDIDQLRFFIRDSKKVKRTASQELEIVPIMSYNKPNAIKGESENTAVFALPKFTIPDKKHLVIQLIEKNGGRHLELRLKNKKLLQLTVLPKL</sequence>
<evidence type="ECO:0000256" key="1">
    <source>
        <dbReference type="SAM" id="SignalP"/>
    </source>
</evidence>
<reference evidence="3" key="1">
    <citation type="submission" date="2016-10" db="EMBL/GenBank/DDBJ databases">
        <authorList>
            <person name="Varghese N."/>
            <person name="Submissions S."/>
        </authorList>
    </citation>
    <scope>NUCLEOTIDE SEQUENCE [LARGE SCALE GENOMIC DNA]</scope>
    <source>
        <strain evidence="3">DSM 22376</strain>
    </source>
</reference>
<keyword evidence="3" id="KW-1185">Reference proteome</keyword>
<name>A0A1H4FWL3_9FLAO</name>
<protein>
    <submittedName>
        <fullName evidence="2">Bacteroides conjugative transposon TraN protein</fullName>
    </submittedName>
</protein>
<evidence type="ECO:0000313" key="2">
    <source>
        <dbReference type="EMBL" id="SEB01726.1"/>
    </source>
</evidence>
<gene>
    <name evidence="2" type="ORF">SAMN05443667_11574</name>
</gene>
<dbReference type="STRING" id="150146.SAMN05443667_11574"/>
<organism evidence="2 3">
    <name type="scientific">Flavobacterium gillisiae</name>
    <dbReference type="NCBI Taxonomy" id="150146"/>
    <lineage>
        <taxon>Bacteria</taxon>
        <taxon>Pseudomonadati</taxon>
        <taxon>Bacteroidota</taxon>
        <taxon>Flavobacteriia</taxon>
        <taxon>Flavobacteriales</taxon>
        <taxon>Flavobacteriaceae</taxon>
        <taxon>Flavobacterium</taxon>
    </lineage>
</organism>
<dbReference type="Pfam" id="PF13595">
    <property type="entry name" value="DUF4138"/>
    <property type="match status" value="1"/>
</dbReference>
<dbReference type="InterPro" id="IPR022298">
    <property type="entry name" value="Conjug_transposon_TraN"/>
</dbReference>